<dbReference type="Pfam" id="PF01915">
    <property type="entry name" value="Glyco_hydro_3_C"/>
    <property type="match status" value="1"/>
</dbReference>
<dbReference type="PANTHER" id="PTHR30480">
    <property type="entry name" value="BETA-HEXOSAMINIDASE-RELATED"/>
    <property type="match status" value="1"/>
</dbReference>
<dbReference type="SUPFAM" id="SSF52279">
    <property type="entry name" value="Beta-D-glucan exohydrolase, C-terminal domain"/>
    <property type="match status" value="1"/>
</dbReference>
<comment type="caution">
    <text evidence="8">The sequence shown here is derived from an EMBL/GenBank/DDBJ whole genome shotgun (WGS) entry which is preliminary data.</text>
</comment>
<dbReference type="SUPFAM" id="SSF51445">
    <property type="entry name" value="(Trans)glycosidases"/>
    <property type="match status" value="1"/>
</dbReference>
<evidence type="ECO:0000256" key="3">
    <source>
        <dbReference type="ARBA" id="ARBA00012663"/>
    </source>
</evidence>
<dbReference type="EC" id="3.2.1.52" evidence="3"/>
<reference evidence="8 9" key="1">
    <citation type="submission" date="2016-01" db="EMBL/GenBank/DDBJ databases">
        <title>High potential of lignocellulose degradation of a new Verrucomicrobia species.</title>
        <authorList>
            <person name="Wang Y."/>
            <person name="Shi Y."/>
            <person name="Qiu Z."/>
            <person name="Liu S."/>
            <person name="Yang H."/>
        </authorList>
    </citation>
    <scope>NUCLEOTIDE SEQUENCE [LARGE SCALE GENOMIC DNA]</scope>
    <source>
        <strain evidence="8 9">TSB47</strain>
    </source>
</reference>
<comment type="similarity">
    <text evidence="2">Belongs to the glycosyl hydrolase 3 family.</text>
</comment>
<evidence type="ECO:0000256" key="1">
    <source>
        <dbReference type="ARBA" id="ARBA00001231"/>
    </source>
</evidence>
<organism evidence="8 9">
    <name type="scientific">Termitidicoccus mucosus</name>
    <dbReference type="NCBI Taxonomy" id="1184151"/>
    <lineage>
        <taxon>Bacteria</taxon>
        <taxon>Pseudomonadati</taxon>
        <taxon>Verrucomicrobiota</taxon>
        <taxon>Opitutia</taxon>
        <taxon>Opitutales</taxon>
        <taxon>Opitutaceae</taxon>
        <taxon>Termitidicoccus</taxon>
    </lineage>
</organism>
<dbReference type="GO" id="GO:0004563">
    <property type="term" value="F:beta-N-acetylhexosaminidase activity"/>
    <property type="evidence" value="ECO:0007669"/>
    <property type="project" value="UniProtKB-EC"/>
</dbReference>
<dbReference type="InterPro" id="IPR017853">
    <property type="entry name" value="GH"/>
</dbReference>
<gene>
    <name evidence="8" type="ORF">AW736_09900</name>
</gene>
<dbReference type="Proteomes" id="UP000078486">
    <property type="component" value="Unassembled WGS sequence"/>
</dbReference>
<dbReference type="GO" id="GO:0009254">
    <property type="term" value="P:peptidoglycan turnover"/>
    <property type="evidence" value="ECO:0007669"/>
    <property type="project" value="TreeGrafter"/>
</dbReference>
<comment type="catalytic activity">
    <reaction evidence="1">
        <text>Hydrolysis of terminal non-reducing N-acetyl-D-hexosamine residues in N-acetyl-beta-D-hexosaminides.</text>
        <dbReference type="EC" id="3.2.1.52"/>
    </reaction>
</comment>
<evidence type="ECO:0000313" key="8">
    <source>
        <dbReference type="EMBL" id="OAM90083.1"/>
    </source>
</evidence>
<protein>
    <recommendedName>
        <fullName evidence="3">beta-N-acetylhexosaminidase</fullName>
        <ecNumber evidence="3">3.2.1.52</ecNumber>
    </recommendedName>
</protein>
<dbReference type="Gene3D" id="3.40.50.1700">
    <property type="entry name" value="Glycoside hydrolase family 3 C-terminal domain"/>
    <property type="match status" value="1"/>
</dbReference>
<dbReference type="EMBL" id="LRRQ01000075">
    <property type="protein sequence ID" value="OAM90083.1"/>
    <property type="molecule type" value="Genomic_DNA"/>
</dbReference>
<evidence type="ECO:0000256" key="2">
    <source>
        <dbReference type="ARBA" id="ARBA00005336"/>
    </source>
</evidence>
<feature type="domain" description="Glycoside hydrolase family 3 N-terminal" evidence="6">
    <location>
        <begin position="86"/>
        <end position="367"/>
    </location>
</feature>
<evidence type="ECO:0000259" key="6">
    <source>
        <dbReference type="Pfam" id="PF00933"/>
    </source>
</evidence>
<dbReference type="PANTHER" id="PTHR30480:SF13">
    <property type="entry name" value="BETA-HEXOSAMINIDASE"/>
    <property type="match status" value="1"/>
</dbReference>
<keyword evidence="4" id="KW-0378">Hydrolase</keyword>
<evidence type="ECO:0000256" key="5">
    <source>
        <dbReference type="ARBA" id="ARBA00023295"/>
    </source>
</evidence>
<keyword evidence="9" id="KW-1185">Reference proteome</keyword>
<dbReference type="Pfam" id="PF00933">
    <property type="entry name" value="Glyco_hydro_3"/>
    <property type="match status" value="1"/>
</dbReference>
<evidence type="ECO:0000313" key="9">
    <source>
        <dbReference type="Proteomes" id="UP000078486"/>
    </source>
</evidence>
<sequence>MRFGWPGTFMHTITTRPVSEKDILSLPLAKKVGQLCCPILQASSLLDYLRTIVAECGVAFVRYCPNAYYDNQSRLVCDPSPYLTPQKNAALLNELQALSLEQGSGLPVFVGIDQEGGTRNDLNRYGTLVFGSHMSFGCADDPALTEETARLTGLQMRALGINLIQAPCTDVFQFAGRATVKATSFGEDPALVTRHALAMMRGYKRAGLAVMIKHFPGYGATAVDAHKGIAEIRKPLDELEALDNRPTRELLAAGADAIMIGHAIVPAMDPGRAPASMSHAIVHGYLREKLGFDGIIQTDALRMNAIHDNYGTAVASVRAVQAGCDVLLLRGDVNHFLDGYRAVYDAVKSGEISEARLDESLLRLHRLRQRAGLYETAFVQPEKAAAPFASEDARRCAQTLADRSVVVLRDDAKLLPAKIGAGARVAVISPKPQKLDGANDPIQSEDMLIKAVRERFPNAAGVLTELVPTDANIAAARAACAGADFVIVGSINAINFARQPELVSACLDSGKPAVVVAMESPFDLEKYPQARTCLCTLGASRDAMTSAIKIITGELQPTGRLPVTLKN</sequence>
<dbReference type="InterPro" id="IPR002772">
    <property type="entry name" value="Glyco_hydro_3_C"/>
</dbReference>
<feature type="domain" description="Glycoside hydrolase family 3 C-terminal" evidence="7">
    <location>
        <begin position="405"/>
        <end position="565"/>
    </location>
</feature>
<accession>A0A178IJM7</accession>
<dbReference type="AlphaFoldDB" id="A0A178IJM7"/>
<proteinExistence type="inferred from homology"/>
<dbReference type="GO" id="GO:0005975">
    <property type="term" value="P:carbohydrate metabolic process"/>
    <property type="evidence" value="ECO:0007669"/>
    <property type="project" value="InterPro"/>
</dbReference>
<dbReference type="STRING" id="1184151.AW736_09900"/>
<keyword evidence="5" id="KW-0326">Glycosidase</keyword>
<dbReference type="InterPro" id="IPR050226">
    <property type="entry name" value="NagZ_Beta-hexosaminidase"/>
</dbReference>
<dbReference type="Gene3D" id="3.20.20.300">
    <property type="entry name" value="Glycoside hydrolase, family 3, N-terminal domain"/>
    <property type="match status" value="1"/>
</dbReference>
<dbReference type="InterPro" id="IPR036962">
    <property type="entry name" value="Glyco_hydro_3_N_sf"/>
</dbReference>
<dbReference type="InterPro" id="IPR001764">
    <property type="entry name" value="Glyco_hydro_3_N"/>
</dbReference>
<evidence type="ECO:0000259" key="7">
    <source>
        <dbReference type="Pfam" id="PF01915"/>
    </source>
</evidence>
<evidence type="ECO:0000256" key="4">
    <source>
        <dbReference type="ARBA" id="ARBA00022801"/>
    </source>
</evidence>
<name>A0A178IJM7_9BACT</name>
<dbReference type="InterPro" id="IPR036881">
    <property type="entry name" value="Glyco_hydro_3_C_sf"/>
</dbReference>